<evidence type="ECO:0000313" key="3">
    <source>
        <dbReference type="Proteomes" id="UP000251835"/>
    </source>
</evidence>
<sequence length="510" mass="59006">MNLSEKDLSLLKSKGISEKTFEKQIEKFENGFPALNIVGAATTANGIKKYSDEEEDDFVAIFKKEAKKYDMMKFVPASGAATRMFKKLFEFKDSYKGKSEEYEKFIADTKTDSVFTFFETLEEYPFYEDLKQACFAQENESLERLLEKHEYIKVLDVLLTNKGLGLGFLPKALIQFHRYEEKTRTPVGEHLVSSLYLFEDMKKYKVHFTISEEFLNEFEKIADYYVKRIKDRHDIDIEVTFSYQKPSTDTVAVTRSNEPLRDDDDNMIFRPGGHGALIHNLNDVDSAILFIKNIDNVVPNSMKEKNAYYEQLLGGVLLKYQNKIFKYLEDLDAEPSDRKLKSIAKFIREELCYEFEEQKNVKQQLKQILNRPLRVCGMVINEGEPGGGPFLVEDTKGNVSLQIVESSQINLKDDKQREVFEQSTHFNPVDLVCGVKDYKGNDFDLMQFVDEQAGFITEKSLKGRNLKALELPGLWNGAMAHWNTIFVEVPDFTFNPVKTVFDLLRPQHRN</sequence>
<feature type="domain" description="DUF4301" evidence="1">
    <location>
        <begin position="5"/>
        <end position="509"/>
    </location>
</feature>
<dbReference type="RefSeq" id="WP_116496376.1">
    <property type="nucleotide sequence ID" value="NZ_QENZ01000004.1"/>
</dbReference>
<evidence type="ECO:0000313" key="2">
    <source>
        <dbReference type="EMBL" id="PVX50822.1"/>
    </source>
</evidence>
<evidence type="ECO:0000259" key="1">
    <source>
        <dbReference type="Pfam" id="PF14134"/>
    </source>
</evidence>
<dbReference type="EMBL" id="QENZ01000004">
    <property type="protein sequence ID" value="PVX50822.1"/>
    <property type="molecule type" value="Genomic_DNA"/>
</dbReference>
<accession>A0A7L4UQE8</accession>
<dbReference type="InterPro" id="IPR029044">
    <property type="entry name" value="Nucleotide-diphossugar_trans"/>
</dbReference>
<dbReference type="InterPro" id="IPR025393">
    <property type="entry name" value="DUF4301"/>
</dbReference>
<comment type="caution">
    <text evidence="2">The sequence shown here is derived from an EMBL/GenBank/DDBJ whole genome shotgun (WGS) entry which is preliminary data.</text>
</comment>
<organism evidence="2 3">
    <name type="scientific">Balneicella halophila</name>
    <dbReference type="NCBI Taxonomy" id="1537566"/>
    <lineage>
        <taxon>Bacteria</taxon>
        <taxon>Pseudomonadati</taxon>
        <taxon>Bacteroidota</taxon>
        <taxon>Bacteroidia</taxon>
        <taxon>Bacteroidales</taxon>
        <taxon>Balneicellaceae</taxon>
        <taxon>Balneicella</taxon>
    </lineage>
</organism>
<gene>
    <name evidence="2" type="ORF">C7377_1140</name>
</gene>
<protein>
    <submittedName>
        <fullName evidence="2">Uncharacterized protein DUF4301</fullName>
    </submittedName>
</protein>
<keyword evidence="3" id="KW-1185">Reference proteome</keyword>
<dbReference type="OrthoDB" id="5572060at2"/>
<dbReference type="Proteomes" id="UP000251835">
    <property type="component" value="Unassembled WGS sequence"/>
</dbReference>
<name>A0A7L4UQE8_BALHA</name>
<reference evidence="2 3" key="1">
    <citation type="submission" date="2018-05" db="EMBL/GenBank/DDBJ databases">
        <title>Genomic Encyclopedia of Type Strains, Phase IV (KMG-IV): sequencing the most valuable type-strain genomes for metagenomic binning, comparative biology and taxonomic classification.</title>
        <authorList>
            <person name="Goeker M."/>
        </authorList>
    </citation>
    <scope>NUCLEOTIDE SEQUENCE [LARGE SCALE GENOMIC DNA]</scope>
    <source>
        <strain evidence="2 3">DSM 28579</strain>
    </source>
</reference>
<dbReference type="SUPFAM" id="SSF53448">
    <property type="entry name" value="Nucleotide-diphospho-sugar transferases"/>
    <property type="match status" value="1"/>
</dbReference>
<dbReference type="Pfam" id="PF14134">
    <property type="entry name" value="DUF4301"/>
    <property type="match status" value="1"/>
</dbReference>
<proteinExistence type="predicted"/>
<dbReference type="AlphaFoldDB" id="A0A7L4UQE8"/>